<evidence type="ECO:0000313" key="3">
    <source>
        <dbReference type="Proteomes" id="UP000799291"/>
    </source>
</evidence>
<evidence type="ECO:0008006" key="4">
    <source>
        <dbReference type="Google" id="ProtNLM"/>
    </source>
</evidence>
<protein>
    <recommendedName>
        <fullName evidence="4">F-box domain-containing protein</fullName>
    </recommendedName>
</protein>
<feature type="compositionally biased region" description="Polar residues" evidence="1">
    <location>
        <begin position="29"/>
        <end position="43"/>
    </location>
</feature>
<proteinExistence type="predicted"/>
<gene>
    <name evidence="2" type="ORF">K458DRAFT_490043</name>
</gene>
<dbReference type="AlphaFoldDB" id="A0A6G1IQ65"/>
<dbReference type="EMBL" id="MU005597">
    <property type="protein sequence ID" value="KAF2680387.1"/>
    <property type="molecule type" value="Genomic_DNA"/>
</dbReference>
<evidence type="ECO:0000256" key="1">
    <source>
        <dbReference type="SAM" id="MobiDB-lite"/>
    </source>
</evidence>
<evidence type="ECO:0000313" key="2">
    <source>
        <dbReference type="EMBL" id="KAF2680387.1"/>
    </source>
</evidence>
<dbReference type="Proteomes" id="UP000799291">
    <property type="component" value="Unassembled WGS sequence"/>
</dbReference>
<name>A0A6G1IQ65_9PLEO</name>
<organism evidence="2 3">
    <name type="scientific">Lentithecium fluviatile CBS 122367</name>
    <dbReference type="NCBI Taxonomy" id="1168545"/>
    <lineage>
        <taxon>Eukaryota</taxon>
        <taxon>Fungi</taxon>
        <taxon>Dikarya</taxon>
        <taxon>Ascomycota</taxon>
        <taxon>Pezizomycotina</taxon>
        <taxon>Dothideomycetes</taxon>
        <taxon>Pleosporomycetidae</taxon>
        <taxon>Pleosporales</taxon>
        <taxon>Massarineae</taxon>
        <taxon>Lentitheciaceae</taxon>
        <taxon>Lentithecium</taxon>
    </lineage>
</organism>
<sequence length="300" mass="33911">MCPIPWRRPQWRSSRSRIQSGAVRKKPQRPTTASPAHSTSIENPQHKNAPKPFTFLALPQELKDEIYSHVVGAKADFASTSYHAETTQYQYHCLHRRGMKFAAYVPSAAPSILCANRQIFDETLNTLYRENSFTVVIDPSFPVFAEREYRLKNSRNAVPYGWDLDRIQHLQLRIDMGEESRIGCTEFEYDFCGLRGMGDLKSLRVMVTVWRLPVVMRGKREVTWSGEVRSVLGMLGECLPEGFGNVEFGVERVGERVCEGDSSTRALDGDVVRGLFEEARMEKLGGGKGDGEEKEMGVLA</sequence>
<dbReference type="PANTHER" id="PTHR38790:SF9">
    <property type="entry name" value="F-BOX DOMAIN-CONTAINING PROTEIN"/>
    <property type="match status" value="1"/>
</dbReference>
<dbReference type="OrthoDB" id="5272396at2759"/>
<feature type="compositionally biased region" description="Low complexity" evidence="1">
    <location>
        <begin position="1"/>
        <end position="20"/>
    </location>
</feature>
<keyword evidence="3" id="KW-1185">Reference proteome</keyword>
<dbReference type="PANTHER" id="PTHR38790">
    <property type="entry name" value="2EXR DOMAIN-CONTAINING PROTEIN-RELATED"/>
    <property type="match status" value="1"/>
</dbReference>
<feature type="region of interest" description="Disordered" evidence="1">
    <location>
        <begin position="1"/>
        <end position="49"/>
    </location>
</feature>
<reference evidence="2" key="1">
    <citation type="journal article" date="2020" name="Stud. Mycol.">
        <title>101 Dothideomycetes genomes: a test case for predicting lifestyles and emergence of pathogens.</title>
        <authorList>
            <person name="Haridas S."/>
            <person name="Albert R."/>
            <person name="Binder M."/>
            <person name="Bloem J."/>
            <person name="Labutti K."/>
            <person name="Salamov A."/>
            <person name="Andreopoulos B."/>
            <person name="Baker S."/>
            <person name="Barry K."/>
            <person name="Bills G."/>
            <person name="Bluhm B."/>
            <person name="Cannon C."/>
            <person name="Castanera R."/>
            <person name="Culley D."/>
            <person name="Daum C."/>
            <person name="Ezra D."/>
            <person name="Gonzalez J."/>
            <person name="Henrissat B."/>
            <person name="Kuo A."/>
            <person name="Liang C."/>
            <person name="Lipzen A."/>
            <person name="Lutzoni F."/>
            <person name="Magnuson J."/>
            <person name="Mondo S."/>
            <person name="Nolan M."/>
            <person name="Ohm R."/>
            <person name="Pangilinan J."/>
            <person name="Park H.-J."/>
            <person name="Ramirez L."/>
            <person name="Alfaro M."/>
            <person name="Sun H."/>
            <person name="Tritt A."/>
            <person name="Yoshinaga Y."/>
            <person name="Zwiers L.-H."/>
            <person name="Turgeon B."/>
            <person name="Goodwin S."/>
            <person name="Spatafora J."/>
            <person name="Crous P."/>
            <person name="Grigoriev I."/>
        </authorList>
    </citation>
    <scope>NUCLEOTIDE SEQUENCE</scope>
    <source>
        <strain evidence="2">CBS 122367</strain>
    </source>
</reference>
<accession>A0A6G1IQ65</accession>